<dbReference type="EMBL" id="JARAWP010000027">
    <property type="protein sequence ID" value="MDX3023490.1"/>
    <property type="molecule type" value="Genomic_DNA"/>
</dbReference>
<reference evidence="1 3" key="1">
    <citation type="journal article" date="2023" name="Microb. Genom.">
        <title>Mesoterricola silvestris gen. nov., sp. nov., Mesoterricola sediminis sp. nov., Geothrix oryzae sp. nov., Geothrix edaphica sp. nov., Geothrix rubra sp. nov., and Geothrix limicola sp. nov., six novel members of Acidobacteriota isolated from soils.</title>
        <authorList>
            <person name="Weisberg A.J."/>
            <person name="Pearce E."/>
            <person name="Kramer C.G."/>
            <person name="Chang J.H."/>
            <person name="Clarke C.R."/>
        </authorList>
    </citation>
    <scope>NUCLEOTIDE SEQUENCE</scope>
    <source>
        <strain evidence="2 3">NB05-1H</strain>
        <strain evidence="1">NRRL_B-16521</strain>
    </source>
</reference>
<dbReference type="AlphaFoldDB" id="A0AAP6BBU8"/>
<accession>A0AAP6BBU8</accession>
<dbReference type="GeneID" id="87013725"/>
<proteinExistence type="predicted"/>
<sequence length="47" mass="5059">MNEALALVARYASAGNATYYPLGETLPVHKAMGGDWAEVVHRADKRG</sequence>
<name>A0AAP6BBU8_9ACTN</name>
<dbReference type="RefSeq" id="WP_159060500.1">
    <property type="nucleotide sequence ID" value="NZ_BCMK01000001.1"/>
</dbReference>
<dbReference type="EMBL" id="JARAWC010000013">
    <property type="protein sequence ID" value="MDX2961763.1"/>
    <property type="molecule type" value="Genomic_DNA"/>
</dbReference>
<dbReference type="Proteomes" id="UP001282288">
    <property type="component" value="Unassembled WGS sequence"/>
</dbReference>
<keyword evidence="3" id="KW-1185">Reference proteome</keyword>
<dbReference type="Proteomes" id="UP001272987">
    <property type="component" value="Unassembled WGS sequence"/>
</dbReference>
<organism evidence="1 4">
    <name type="scientific">Streptomyces acidiscabies</name>
    <dbReference type="NCBI Taxonomy" id="42234"/>
    <lineage>
        <taxon>Bacteria</taxon>
        <taxon>Bacillati</taxon>
        <taxon>Actinomycetota</taxon>
        <taxon>Actinomycetes</taxon>
        <taxon>Kitasatosporales</taxon>
        <taxon>Streptomycetaceae</taxon>
        <taxon>Streptomyces</taxon>
    </lineage>
</organism>
<evidence type="ECO:0000313" key="1">
    <source>
        <dbReference type="EMBL" id="MDX2961763.1"/>
    </source>
</evidence>
<comment type="caution">
    <text evidence="1">The sequence shown here is derived from an EMBL/GenBank/DDBJ whole genome shotgun (WGS) entry which is preliminary data.</text>
</comment>
<protein>
    <submittedName>
        <fullName evidence="1">Uncharacterized protein</fullName>
    </submittedName>
</protein>
<gene>
    <name evidence="1" type="ORF">PV399_18870</name>
    <name evidence="2" type="ORF">PV666_37290</name>
</gene>
<evidence type="ECO:0000313" key="2">
    <source>
        <dbReference type="EMBL" id="MDX3023490.1"/>
    </source>
</evidence>
<evidence type="ECO:0000313" key="3">
    <source>
        <dbReference type="Proteomes" id="UP001272987"/>
    </source>
</evidence>
<evidence type="ECO:0000313" key="4">
    <source>
        <dbReference type="Proteomes" id="UP001282288"/>
    </source>
</evidence>